<evidence type="ECO:0000256" key="11">
    <source>
        <dbReference type="RuleBase" id="RU003357"/>
    </source>
</evidence>
<evidence type="ECO:0000256" key="6">
    <source>
        <dbReference type="ARBA" id="ARBA00023077"/>
    </source>
</evidence>
<keyword evidence="7 10" id="KW-0472">Membrane</keyword>
<dbReference type="GO" id="GO:0044718">
    <property type="term" value="P:siderophore transmembrane transport"/>
    <property type="evidence" value="ECO:0007669"/>
    <property type="project" value="TreeGrafter"/>
</dbReference>
<dbReference type="PANTHER" id="PTHR30069:SF29">
    <property type="entry name" value="HEMOGLOBIN AND HEMOGLOBIN-HAPTOGLOBIN-BINDING PROTEIN 1-RELATED"/>
    <property type="match status" value="1"/>
</dbReference>
<sequence>MMKNVQKRWLMLLFMMVPCLSYAQQMDSQVTGSVTSLDGEELAGVTIAIQETGSEKKAFSMTDEKGLFKIDNLQQGKSYSLLFSFVGFESQVLKDFQIKQKDNNSIAIRMAEAANALDQLVVIGYGSQQKRFVTGSVAKISNEKLSTYSGSNFAQQLSGKAAGIVVNDANGQPGSNPQIVIRGIGTLTAGRNPLIVVDGFPLTEGTSLNYINPNDIENLEVLKDPASAAIYGSRAANGVILITTKKSKSEKVNVALDVYTGFQQKADKVEYVDAYDAATYLTEARDWGYVSKNPANRSVSDDRATRIAKGASLRELPLNYLAPYLAKEQGLVNTNWMDEIFRTAPMSNYNVAVSGSSANTSYYTSFNHFSQEGILINNNLKRYSATLKLDSDISKRATIGISLNPSYTTQKFINTNGGFDEPIGMVTAMYPFFKPYNEDGSLAISEQIVANGPEDGALVENPVAAAKLIKNNRSFFRMFGNAFVSYEIASGLKYKFVLGGDFAQSNFDFYNPSNLGAYRTPAPKPASASETNASLNNILVEHTLNYSKKIGQHDFSVLAGYSFQRENSKSTLVTGTNIADDNVDNIAGASAFTVEPSRERWVQVSYLSRIQYIFNERYIASATYRTDGSSRFGVNNKWGKFPSVTAGWIWSKEGFFPQQSLITFGKARATWGVSGNNQIGPYGSLALISGGNAANNYLFGSTLAPGFSAAATPNPNLSWETNTSYNLGLDVQLLNKIDLTAEYYNATTSDLLLDVPIPQQSGFNTSLQNIGKIRNTGLEISASAGGINLGKIGWSIDGNISFNKNKVLALAPGQTQIIAGSNSNIITKVGESVAELYGYQVTGIFKTQEQLGTIPKLPGTLLGDYMVKDENGDGVIDSRDWISMGTYLPKFTYGISNAFTFRNFQLSLSIAGVEGRKVMESNFASREESGEGFAMPTKYYFENRYHPEHNPDGFLGQPNYGNFSAARRSVRASDRFIYDADFIRLRDAQLSYNLPEALIKKASIAAARVYVSGNNLLTLTKFRGYNPEATTPSVLTSGQSTSNYPIARTFLIGFNLTF</sequence>
<comment type="caution">
    <text evidence="15">The sequence shown here is derived from an EMBL/GenBank/DDBJ whole genome shotgun (WGS) entry which is preliminary data.</text>
</comment>
<evidence type="ECO:0000256" key="5">
    <source>
        <dbReference type="ARBA" id="ARBA00022729"/>
    </source>
</evidence>
<keyword evidence="8 15" id="KW-0675">Receptor</keyword>
<dbReference type="InterPro" id="IPR023997">
    <property type="entry name" value="TonB-dep_OMP_SusC/RagA_CS"/>
</dbReference>
<keyword evidence="16" id="KW-1185">Reference proteome</keyword>
<evidence type="ECO:0000256" key="7">
    <source>
        <dbReference type="ARBA" id="ARBA00023136"/>
    </source>
</evidence>
<keyword evidence="3 10" id="KW-1134">Transmembrane beta strand</keyword>
<protein>
    <submittedName>
        <fullName evidence="15">TonB-dependent receptor</fullName>
    </submittedName>
</protein>
<comment type="subcellular location">
    <subcellularLocation>
        <location evidence="1 10">Cell outer membrane</location>
        <topology evidence="1 10">Multi-pass membrane protein</topology>
    </subcellularLocation>
</comment>
<keyword evidence="4 10" id="KW-0812">Transmembrane</keyword>
<dbReference type="SUPFAM" id="SSF49464">
    <property type="entry name" value="Carboxypeptidase regulatory domain-like"/>
    <property type="match status" value="1"/>
</dbReference>
<dbReference type="EMBL" id="JAJTTC010000004">
    <property type="protein sequence ID" value="MCF0063203.1"/>
    <property type="molecule type" value="Genomic_DNA"/>
</dbReference>
<evidence type="ECO:0000256" key="9">
    <source>
        <dbReference type="ARBA" id="ARBA00023237"/>
    </source>
</evidence>
<organism evidence="15 16">
    <name type="scientific">Dyadobacter chenwenxiniae</name>
    <dbReference type="NCBI Taxonomy" id="2906456"/>
    <lineage>
        <taxon>Bacteria</taxon>
        <taxon>Pseudomonadati</taxon>
        <taxon>Bacteroidota</taxon>
        <taxon>Cytophagia</taxon>
        <taxon>Cytophagales</taxon>
        <taxon>Spirosomataceae</taxon>
        <taxon>Dyadobacter</taxon>
    </lineage>
</organism>
<dbReference type="Proteomes" id="UP001139000">
    <property type="component" value="Unassembled WGS sequence"/>
</dbReference>
<dbReference type="Pfam" id="PF13715">
    <property type="entry name" value="CarbopepD_reg_2"/>
    <property type="match status" value="1"/>
</dbReference>
<dbReference type="PROSITE" id="PS00018">
    <property type="entry name" value="EF_HAND_1"/>
    <property type="match status" value="1"/>
</dbReference>
<gene>
    <name evidence="15" type="ORF">LXM26_16965</name>
</gene>
<evidence type="ECO:0000256" key="2">
    <source>
        <dbReference type="ARBA" id="ARBA00022448"/>
    </source>
</evidence>
<dbReference type="Gene3D" id="2.40.170.20">
    <property type="entry name" value="TonB-dependent receptor, beta-barrel domain"/>
    <property type="match status" value="1"/>
</dbReference>
<dbReference type="AlphaFoldDB" id="A0A9X1PLS3"/>
<dbReference type="InterPro" id="IPR039426">
    <property type="entry name" value="TonB-dep_rcpt-like"/>
</dbReference>
<feature type="domain" description="TonB-dependent receptor-like beta-barrel" evidence="13">
    <location>
        <begin position="485"/>
        <end position="882"/>
    </location>
</feature>
<dbReference type="InterPro" id="IPR023996">
    <property type="entry name" value="TonB-dep_OMP_SusC/RagA"/>
</dbReference>
<dbReference type="InterPro" id="IPR018247">
    <property type="entry name" value="EF_Hand_1_Ca_BS"/>
</dbReference>
<dbReference type="Pfam" id="PF00593">
    <property type="entry name" value="TonB_dep_Rec_b-barrel"/>
    <property type="match status" value="1"/>
</dbReference>
<keyword evidence="6 11" id="KW-0798">TonB box</keyword>
<evidence type="ECO:0000256" key="12">
    <source>
        <dbReference type="SAM" id="SignalP"/>
    </source>
</evidence>
<dbReference type="PANTHER" id="PTHR30069">
    <property type="entry name" value="TONB-DEPENDENT OUTER MEMBRANE RECEPTOR"/>
    <property type="match status" value="1"/>
</dbReference>
<evidence type="ECO:0000313" key="16">
    <source>
        <dbReference type="Proteomes" id="UP001139000"/>
    </source>
</evidence>
<dbReference type="NCBIfam" id="TIGR04056">
    <property type="entry name" value="OMP_RagA_SusC"/>
    <property type="match status" value="1"/>
</dbReference>
<comment type="similarity">
    <text evidence="10 11">Belongs to the TonB-dependent receptor family.</text>
</comment>
<evidence type="ECO:0000256" key="1">
    <source>
        <dbReference type="ARBA" id="ARBA00004571"/>
    </source>
</evidence>
<feature type="signal peptide" evidence="12">
    <location>
        <begin position="1"/>
        <end position="23"/>
    </location>
</feature>
<dbReference type="Pfam" id="PF07715">
    <property type="entry name" value="Plug"/>
    <property type="match status" value="1"/>
</dbReference>
<dbReference type="GO" id="GO:0009279">
    <property type="term" value="C:cell outer membrane"/>
    <property type="evidence" value="ECO:0007669"/>
    <property type="project" value="UniProtKB-SubCell"/>
</dbReference>
<evidence type="ECO:0000256" key="4">
    <source>
        <dbReference type="ARBA" id="ARBA00022692"/>
    </source>
</evidence>
<feature type="chain" id="PRO_5040873553" evidence="12">
    <location>
        <begin position="24"/>
        <end position="1058"/>
    </location>
</feature>
<name>A0A9X1PLS3_9BACT</name>
<dbReference type="Gene3D" id="2.170.130.10">
    <property type="entry name" value="TonB-dependent receptor, plug domain"/>
    <property type="match status" value="1"/>
</dbReference>
<keyword evidence="5 12" id="KW-0732">Signal</keyword>
<dbReference type="RefSeq" id="WP_234656223.1">
    <property type="nucleotide sequence ID" value="NZ_CP094997.1"/>
</dbReference>
<evidence type="ECO:0000259" key="14">
    <source>
        <dbReference type="Pfam" id="PF07715"/>
    </source>
</evidence>
<keyword evidence="2 10" id="KW-0813">Transport</keyword>
<evidence type="ECO:0000313" key="15">
    <source>
        <dbReference type="EMBL" id="MCF0063203.1"/>
    </source>
</evidence>
<accession>A0A9X1PLS3</accession>
<evidence type="ECO:0000259" key="13">
    <source>
        <dbReference type="Pfam" id="PF00593"/>
    </source>
</evidence>
<dbReference type="InterPro" id="IPR037066">
    <property type="entry name" value="Plug_dom_sf"/>
</dbReference>
<dbReference type="SUPFAM" id="SSF56935">
    <property type="entry name" value="Porins"/>
    <property type="match status" value="1"/>
</dbReference>
<dbReference type="PROSITE" id="PS52016">
    <property type="entry name" value="TONB_DEPENDENT_REC_3"/>
    <property type="match status" value="1"/>
</dbReference>
<feature type="domain" description="TonB-dependent receptor plug" evidence="14">
    <location>
        <begin position="130"/>
        <end position="239"/>
    </location>
</feature>
<dbReference type="Gene3D" id="2.60.40.1120">
    <property type="entry name" value="Carboxypeptidase-like, regulatory domain"/>
    <property type="match status" value="1"/>
</dbReference>
<dbReference type="InterPro" id="IPR012910">
    <property type="entry name" value="Plug_dom"/>
</dbReference>
<dbReference type="InterPro" id="IPR036942">
    <property type="entry name" value="Beta-barrel_TonB_sf"/>
</dbReference>
<evidence type="ECO:0000256" key="3">
    <source>
        <dbReference type="ARBA" id="ARBA00022452"/>
    </source>
</evidence>
<reference evidence="15" key="1">
    <citation type="submission" date="2021-12" db="EMBL/GenBank/DDBJ databases">
        <title>Novel species in genus Dyadobacter.</title>
        <authorList>
            <person name="Ma C."/>
        </authorList>
    </citation>
    <scope>NUCLEOTIDE SEQUENCE</scope>
    <source>
        <strain evidence="15">LJ419</strain>
    </source>
</reference>
<dbReference type="NCBIfam" id="TIGR04057">
    <property type="entry name" value="SusC_RagA_signa"/>
    <property type="match status" value="1"/>
</dbReference>
<dbReference type="InterPro" id="IPR000531">
    <property type="entry name" value="Beta-barrel_TonB"/>
</dbReference>
<keyword evidence="9 10" id="KW-0998">Cell outer membrane</keyword>
<proteinExistence type="inferred from homology"/>
<evidence type="ECO:0000256" key="10">
    <source>
        <dbReference type="PROSITE-ProRule" id="PRU01360"/>
    </source>
</evidence>
<dbReference type="InterPro" id="IPR008969">
    <property type="entry name" value="CarboxyPept-like_regulatory"/>
</dbReference>
<evidence type="ECO:0000256" key="8">
    <source>
        <dbReference type="ARBA" id="ARBA00023170"/>
    </source>
</evidence>
<dbReference type="GO" id="GO:0015344">
    <property type="term" value="F:siderophore uptake transmembrane transporter activity"/>
    <property type="evidence" value="ECO:0007669"/>
    <property type="project" value="TreeGrafter"/>
</dbReference>